<dbReference type="InterPro" id="IPR046342">
    <property type="entry name" value="CBS_dom_sf"/>
</dbReference>
<dbReference type="InterPro" id="IPR000644">
    <property type="entry name" value="CBS_dom"/>
</dbReference>
<evidence type="ECO:0000256" key="1">
    <source>
        <dbReference type="ARBA" id="ARBA00023122"/>
    </source>
</evidence>
<keyword evidence="1 2" id="KW-0129">CBS domain</keyword>
<dbReference type="Pfam" id="PF00571">
    <property type="entry name" value="CBS"/>
    <property type="match status" value="2"/>
</dbReference>
<dbReference type="Proteomes" id="UP001431776">
    <property type="component" value="Unassembled WGS sequence"/>
</dbReference>
<keyword evidence="6" id="KW-1185">Reference proteome</keyword>
<feature type="compositionally biased region" description="Basic and acidic residues" evidence="3">
    <location>
        <begin position="274"/>
        <end position="283"/>
    </location>
</feature>
<dbReference type="SMART" id="SM00116">
    <property type="entry name" value="CBS"/>
    <property type="match status" value="2"/>
</dbReference>
<dbReference type="PANTHER" id="PTHR43080:SF2">
    <property type="entry name" value="CBS DOMAIN-CONTAINING PROTEIN"/>
    <property type="match status" value="1"/>
</dbReference>
<dbReference type="PANTHER" id="PTHR43080">
    <property type="entry name" value="CBS DOMAIN-CONTAINING PROTEIN CBSX3, MITOCHONDRIAL"/>
    <property type="match status" value="1"/>
</dbReference>
<dbReference type="AlphaFoldDB" id="A0AAW6U0C6"/>
<evidence type="ECO:0000259" key="4">
    <source>
        <dbReference type="PROSITE" id="PS51371"/>
    </source>
</evidence>
<evidence type="ECO:0000313" key="6">
    <source>
        <dbReference type="Proteomes" id="UP001431776"/>
    </source>
</evidence>
<feature type="region of interest" description="Disordered" evidence="3">
    <location>
        <begin position="202"/>
        <end position="293"/>
    </location>
</feature>
<organism evidence="5 6">
    <name type="scientific">Anaerobaca lacustris</name>
    <dbReference type="NCBI Taxonomy" id="3044600"/>
    <lineage>
        <taxon>Bacteria</taxon>
        <taxon>Pseudomonadati</taxon>
        <taxon>Planctomycetota</taxon>
        <taxon>Phycisphaerae</taxon>
        <taxon>Sedimentisphaerales</taxon>
        <taxon>Anaerobacaceae</taxon>
        <taxon>Anaerobaca</taxon>
    </lineage>
</organism>
<gene>
    <name evidence="5" type="ORF">QJ522_14940</name>
</gene>
<protein>
    <submittedName>
        <fullName evidence="5">CBS domain-containing protein</fullName>
    </submittedName>
</protein>
<accession>A0AAW6U0C6</accession>
<comment type="caution">
    <text evidence="5">The sequence shown here is derived from an EMBL/GenBank/DDBJ whole genome shotgun (WGS) entry which is preliminary data.</text>
</comment>
<dbReference type="RefSeq" id="WP_349245765.1">
    <property type="nucleotide sequence ID" value="NZ_JASCXX010000019.1"/>
</dbReference>
<feature type="domain" description="CBS" evidence="4">
    <location>
        <begin position="360"/>
        <end position="416"/>
    </location>
</feature>
<evidence type="ECO:0000256" key="2">
    <source>
        <dbReference type="PROSITE-ProRule" id="PRU00703"/>
    </source>
</evidence>
<feature type="compositionally biased region" description="Low complexity" evidence="3">
    <location>
        <begin position="210"/>
        <end position="229"/>
    </location>
</feature>
<dbReference type="EMBL" id="JASCXX010000019">
    <property type="protein sequence ID" value="MDI6450355.1"/>
    <property type="molecule type" value="Genomic_DNA"/>
</dbReference>
<dbReference type="PROSITE" id="PS51371">
    <property type="entry name" value="CBS"/>
    <property type="match status" value="2"/>
</dbReference>
<dbReference type="SUPFAM" id="SSF54631">
    <property type="entry name" value="CBS-domain pair"/>
    <property type="match status" value="1"/>
</dbReference>
<evidence type="ECO:0000256" key="3">
    <source>
        <dbReference type="SAM" id="MobiDB-lite"/>
    </source>
</evidence>
<name>A0AAW6U0C6_9BACT</name>
<proteinExistence type="predicted"/>
<dbReference type="Gene3D" id="3.10.580.10">
    <property type="entry name" value="CBS-domain"/>
    <property type="match status" value="2"/>
</dbReference>
<dbReference type="InterPro" id="IPR051257">
    <property type="entry name" value="Diverse_CBS-Domain"/>
</dbReference>
<sequence>MAATAIDIESRLAELSDASFEAFCEDLGGMFDADVQCVRQQAGAGTVEEVRKHFKKLAAVHLVQATGTLDGTFQLFFDQGGLFILSGFVVMLPEKKILDDVKRGSIDDADNLADAAREVGNLLVGSWDRVFREECEGHEHFLKTGTFIGKPWEDSDKVGLAVDEQVHFVVYEMTVASFPSFRCAAVFPKTVVHASQDTAEAGPVAEAPVDRASPAQSDAPSSAVPAAEPAPREVPTADSGPRTAEEPAVGDVKPSAAGVSPGPDSKAPQTPAPAKEEPVKSEVSDSEGLTAIPEDIQSVVEAVVGHAPPEERKVPAKPPVSRAPVEANPSLLDQVLSDYTIGSDNSALTDLLNLPARKIMTPEVIWCDPESTVQDVIELMQQHSIGYVLVGREGVLEGLLSGSTIQGAISPYLRPVFAKYRRPEDDATLGIKVKWIMSRPVRTAKPDTVLATIIESMCRYGGRCLPVVDAQSQVLGIITVFDILLRVLEADQSFSWKGKPPQTIPVLV</sequence>
<reference evidence="5" key="1">
    <citation type="submission" date="2023-05" db="EMBL/GenBank/DDBJ databases">
        <title>Anaerotaeda fermentans gen. nov., sp. nov., a novel anaerobic planctomycete of the new family within the order Sedimentisphaerales isolated from Taman Peninsula, Russia.</title>
        <authorList>
            <person name="Khomyakova M.A."/>
            <person name="Merkel A.Y."/>
            <person name="Slobodkin A.I."/>
        </authorList>
    </citation>
    <scope>NUCLEOTIDE SEQUENCE</scope>
    <source>
        <strain evidence="5">M17dextr</strain>
    </source>
</reference>
<evidence type="ECO:0000313" key="5">
    <source>
        <dbReference type="EMBL" id="MDI6450355.1"/>
    </source>
</evidence>
<feature type="domain" description="CBS" evidence="4">
    <location>
        <begin position="437"/>
        <end position="493"/>
    </location>
</feature>